<evidence type="ECO:0000259" key="3">
    <source>
        <dbReference type="Pfam" id="PF13649"/>
    </source>
</evidence>
<proteinExistence type="predicted"/>
<feature type="domain" description="Methyltransferase" evidence="3">
    <location>
        <begin position="37"/>
        <end position="128"/>
    </location>
</feature>
<dbReference type="GO" id="GO:0032259">
    <property type="term" value="P:methylation"/>
    <property type="evidence" value="ECO:0007669"/>
    <property type="project" value="UniProtKB-KW"/>
</dbReference>
<dbReference type="eggNOG" id="COG4106">
    <property type="taxonomic scope" value="Bacteria"/>
</dbReference>
<dbReference type="CDD" id="cd02440">
    <property type="entry name" value="AdoMet_MTases"/>
    <property type="match status" value="1"/>
</dbReference>
<dbReference type="Proteomes" id="UP000035034">
    <property type="component" value="Unassembled WGS sequence"/>
</dbReference>
<dbReference type="Pfam" id="PF13649">
    <property type="entry name" value="Methyltransf_25"/>
    <property type="match status" value="1"/>
</dbReference>
<gene>
    <name evidence="4" type="primary">tam</name>
    <name evidence="4" type="ORF">GOEFS_092_00320</name>
</gene>
<keyword evidence="1 4" id="KW-0489">Methyltransferase</keyword>
<dbReference type="PANTHER" id="PTHR43861">
    <property type="entry name" value="TRANS-ACONITATE 2-METHYLTRANSFERASE-RELATED"/>
    <property type="match status" value="1"/>
</dbReference>
<dbReference type="AlphaFoldDB" id="H0R3F6"/>
<dbReference type="OrthoDB" id="9795085at2"/>
<keyword evidence="2 4" id="KW-0808">Transferase</keyword>
<dbReference type="InterPro" id="IPR041698">
    <property type="entry name" value="Methyltransf_25"/>
</dbReference>
<dbReference type="GO" id="GO:0030798">
    <property type="term" value="F:trans-aconitate 2-methyltransferase activity"/>
    <property type="evidence" value="ECO:0007669"/>
    <property type="project" value="InterPro"/>
</dbReference>
<reference evidence="4 5" key="1">
    <citation type="submission" date="2011-12" db="EMBL/GenBank/DDBJ databases">
        <title>Whole genome shotgun sequence of Gordonia effusa NBRC 100432.</title>
        <authorList>
            <person name="Yoshida I."/>
            <person name="Takarada H."/>
            <person name="Hosoyama A."/>
            <person name="Tsuchikane K."/>
            <person name="Katsumata H."/>
            <person name="Yamazaki S."/>
            <person name="Fujita N."/>
        </authorList>
    </citation>
    <scope>NUCLEOTIDE SEQUENCE [LARGE SCALE GENOMIC DNA]</scope>
    <source>
        <strain evidence="4 5">NBRC 100432</strain>
    </source>
</reference>
<dbReference type="Gene3D" id="3.40.50.150">
    <property type="entry name" value="Vaccinia Virus protein VP39"/>
    <property type="match status" value="1"/>
</dbReference>
<dbReference type="EMBL" id="BAEH01000092">
    <property type="protein sequence ID" value="GAB19607.1"/>
    <property type="molecule type" value="Genomic_DNA"/>
</dbReference>
<evidence type="ECO:0000313" key="4">
    <source>
        <dbReference type="EMBL" id="GAB19607.1"/>
    </source>
</evidence>
<comment type="caution">
    <text evidence="4">The sequence shown here is derived from an EMBL/GenBank/DDBJ whole genome shotgun (WGS) entry which is preliminary data.</text>
</comment>
<name>H0R3F6_9ACTN</name>
<dbReference type="InterPro" id="IPR029063">
    <property type="entry name" value="SAM-dependent_MTases_sf"/>
</dbReference>
<evidence type="ECO:0000256" key="1">
    <source>
        <dbReference type="ARBA" id="ARBA00022603"/>
    </source>
</evidence>
<dbReference type="RefSeq" id="WP_007318942.1">
    <property type="nucleotide sequence ID" value="NZ_BAEH01000092.1"/>
</dbReference>
<evidence type="ECO:0000256" key="2">
    <source>
        <dbReference type="ARBA" id="ARBA00022679"/>
    </source>
</evidence>
<dbReference type="STRING" id="1077974.GOEFS_092_00320"/>
<sequence>MASWDPAQYLRFGDERTRPFLDLIGQIPESGSSVTSIADIGCGPGHLTRYLRLRWPSAAIVGVDSSAPMVERARAENTDEGVRYELADASSWLPTDPVDIMVSNATFQWLPDQFATIERLLTRLSPDGTIAIGVPDNADRPTHRLLDELAAEPRFAGRFDEIRSFDPMPPTDYADFFAPRGFAVNAWSTTYLHILRGEDPVYEWVSGTRLRPYLAALADAPQLRDEFIADYRAALRTAFPPRDWGTPLPFRRTFVVATRD</sequence>
<dbReference type="InterPro" id="IPR023149">
    <property type="entry name" value="Trans_acon_MeTrfase_C"/>
</dbReference>
<protein>
    <submittedName>
        <fullName evidence="4">Trans-aconitate 2-methyltransferase</fullName>
    </submittedName>
</protein>
<dbReference type="PANTHER" id="PTHR43861:SF1">
    <property type="entry name" value="TRANS-ACONITATE 2-METHYLTRANSFERASE"/>
    <property type="match status" value="1"/>
</dbReference>
<accession>H0R3F6</accession>
<dbReference type="Gene3D" id="1.10.150.290">
    <property type="entry name" value="S-adenosyl-L-methionine-dependent methyltransferases"/>
    <property type="match status" value="1"/>
</dbReference>
<organism evidence="4 5">
    <name type="scientific">Gordonia effusa NBRC 100432</name>
    <dbReference type="NCBI Taxonomy" id="1077974"/>
    <lineage>
        <taxon>Bacteria</taxon>
        <taxon>Bacillati</taxon>
        <taxon>Actinomycetota</taxon>
        <taxon>Actinomycetes</taxon>
        <taxon>Mycobacteriales</taxon>
        <taxon>Gordoniaceae</taxon>
        <taxon>Gordonia</taxon>
    </lineage>
</organism>
<dbReference type="SUPFAM" id="SSF53335">
    <property type="entry name" value="S-adenosyl-L-methionine-dependent methyltransferases"/>
    <property type="match status" value="1"/>
</dbReference>
<evidence type="ECO:0000313" key="5">
    <source>
        <dbReference type="Proteomes" id="UP000035034"/>
    </source>
</evidence>
<keyword evidence="5" id="KW-1185">Reference proteome</keyword>